<evidence type="ECO:0000313" key="2">
    <source>
        <dbReference type="Proteomes" id="UP000009881"/>
    </source>
</evidence>
<reference evidence="1 2" key="1">
    <citation type="journal article" date="2013" name="Genome Announc.">
        <title>Draft Genome Sequence of an Alphaproteobacterium, Caenispirillum salinarum AK4(T), Isolated from a Solar Saltern.</title>
        <authorList>
            <person name="Khatri I."/>
            <person name="Singh A."/>
            <person name="Korpole S."/>
            <person name="Pinnaka A.K."/>
            <person name="Subramanian S."/>
        </authorList>
    </citation>
    <scope>NUCLEOTIDE SEQUENCE [LARGE SCALE GENOMIC DNA]</scope>
    <source>
        <strain evidence="1 2">AK4</strain>
    </source>
</reference>
<dbReference type="Proteomes" id="UP000009881">
    <property type="component" value="Unassembled WGS sequence"/>
</dbReference>
<organism evidence="1 2">
    <name type="scientific">Caenispirillum salinarum AK4</name>
    <dbReference type="NCBI Taxonomy" id="1238182"/>
    <lineage>
        <taxon>Bacteria</taxon>
        <taxon>Pseudomonadati</taxon>
        <taxon>Pseudomonadota</taxon>
        <taxon>Alphaproteobacteria</taxon>
        <taxon>Rhodospirillales</taxon>
        <taxon>Novispirillaceae</taxon>
        <taxon>Caenispirillum</taxon>
    </lineage>
</organism>
<dbReference type="RefSeq" id="WP_009539164.1">
    <property type="nucleotide sequence ID" value="NZ_ANHY01000004.1"/>
</dbReference>
<dbReference type="STRING" id="1238182.C882_2967"/>
<evidence type="ECO:0000313" key="1">
    <source>
        <dbReference type="EMBL" id="EKV31903.1"/>
    </source>
</evidence>
<proteinExistence type="predicted"/>
<dbReference type="EMBL" id="ANHY01000004">
    <property type="protein sequence ID" value="EKV31903.1"/>
    <property type="molecule type" value="Genomic_DNA"/>
</dbReference>
<comment type="caution">
    <text evidence="1">The sequence shown here is derived from an EMBL/GenBank/DDBJ whole genome shotgun (WGS) entry which is preliminary data.</text>
</comment>
<keyword evidence="2" id="KW-1185">Reference proteome</keyword>
<protein>
    <submittedName>
        <fullName evidence="1">Uncharacterized protein</fullName>
    </submittedName>
</protein>
<dbReference type="AlphaFoldDB" id="K9HNJ4"/>
<name>K9HNJ4_9PROT</name>
<dbReference type="OrthoDB" id="9825385at2"/>
<gene>
    <name evidence="1" type="ORF">C882_2967</name>
</gene>
<accession>K9HNJ4</accession>
<sequence>MHQAQAEARYSLSVASTTASCAHRSADLGCPVDTRVENRLPEMMTRGLRDEAVEMALDAAHIGVLCERTCPAVEPLLETVGRAAQQEAADPDGLLGDTGAAVVRSPTLKRLNALPGQASEPARHAFLLVRAAYRLRQARTAETLWQAVDANLGCWIALRTAVADGRVALPASRRRQVVQYADYVEQMTRTTRPMCDRTVEAFIRLDRNVAKWLTEDATDRVATAHGAHLMAAE</sequence>